<reference evidence="5" key="1">
    <citation type="submission" date="2024-07" db="EMBL/GenBank/DDBJ databases">
        <title>Two chromosome-level genome assemblies of Korean endemic species Abeliophyllum distichum and Forsythia ovata (Oleaceae).</title>
        <authorList>
            <person name="Jang H."/>
        </authorList>
    </citation>
    <scope>NUCLEOTIDE SEQUENCE [LARGE SCALE GENOMIC DNA]</scope>
</reference>
<accession>A0ABD1VDS6</accession>
<dbReference type="EMBL" id="JBFOLJ010000005">
    <property type="protein sequence ID" value="KAL2535642.1"/>
    <property type="molecule type" value="Genomic_DNA"/>
</dbReference>
<evidence type="ECO:0000256" key="1">
    <source>
        <dbReference type="ARBA" id="ARBA00008690"/>
    </source>
</evidence>
<protein>
    <submittedName>
        <fullName evidence="3">Protein FANTASTIC FOUR 1-like</fullName>
    </submittedName>
</protein>
<gene>
    <name evidence="3" type="ORF">Fot_16777</name>
    <name evidence="4" type="ORF">Fot_17033</name>
</gene>
<name>A0ABD1VDS6_9LAMI</name>
<reference evidence="3" key="2">
    <citation type="submission" date="2024-07" db="EMBL/GenBank/DDBJ databases">
        <title>Two chromosome-level genome assemblies of Korean endemic species Abeliophyllum distichum and Forsythia ovata (Oleaceae).</title>
        <authorList>
            <person name="Mun J.H."/>
        </authorList>
    </citation>
    <scope>NUCLEOTIDE SEQUENCE</scope>
    <source>
        <strain evidence="3">KNKB202402200001</strain>
        <tissue evidence="3">Leaf</tissue>
    </source>
</reference>
<comment type="caution">
    <text evidence="3">The sequence shown here is derived from an EMBL/GenBank/DDBJ whole genome shotgun (WGS) entry which is preliminary data.</text>
</comment>
<sequence>MSMKQTIIMSSTSNVCQGLPSCLEPCLVEPLVSMFQLAHSKPNISIPCIQMPSLCGEENSCFVSCENNYPSDKSNKNGELGGWSTIQSLSNSSNSDHVYVHPLVKRSSSAMSKKSLEMCTESLGSETGSNINADMDEFTSLLSMERENPSEIRRLKTLEISKKINKNNSFPPPLTSISGSNGVQVSTHREGGRLVIKAAKAFFAKRRLQAF</sequence>
<dbReference type="Pfam" id="PF11250">
    <property type="entry name" value="FAF"/>
    <property type="match status" value="1"/>
</dbReference>
<feature type="domain" description="FAF" evidence="2">
    <location>
        <begin position="169"/>
        <end position="202"/>
    </location>
</feature>
<organism evidence="3 5">
    <name type="scientific">Forsythia ovata</name>
    <dbReference type="NCBI Taxonomy" id="205694"/>
    <lineage>
        <taxon>Eukaryota</taxon>
        <taxon>Viridiplantae</taxon>
        <taxon>Streptophyta</taxon>
        <taxon>Embryophyta</taxon>
        <taxon>Tracheophyta</taxon>
        <taxon>Spermatophyta</taxon>
        <taxon>Magnoliopsida</taxon>
        <taxon>eudicotyledons</taxon>
        <taxon>Gunneridae</taxon>
        <taxon>Pentapetalae</taxon>
        <taxon>asterids</taxon>
        <taxon>lamiids</taxon>
        <taxon>Lamiales</taxon>
        <taxon>Oleaceae</taxon>
        <taxon>Forsythieae</taxon>
        <taxon>Forsythia</taxon>
    </lineage>
</organism>
<dbReference type="PANTHER" id="PTHR33155">
    <property type="entry name" value="FANTASTIC FOUR-LIKE PROTEIN (DUF3049)"/>
    <property type="match status" value="1"/>
</dbReference>
<dbReference type="EMBL" id="JBFOLJ010000005">
    <property type="protein sequence ID" value="KAL2535386.1"/>
    <property type="molecule type" value="Genomic_DNA"/>
</dbReference>
<evidence type="ECO:0000313" key="4">
    <source>
        <dbReference type="EMBL" id="KAL2535642.1"/>
    </source>
</evidence>
<evidence type="ECO:0000313" key="3">
    <source>
        <dbReference type="EMBL" id="KAL2535386.1"/>
    </source>
</evidence>
<dbReference type="PANTHER" id="PTHR33155:SF8">
    <property type="entry name" value="PROTEIN FANTASTIC FOUR 1"/>
    <property type="match status" value="1"/>
</dbReference>
<dbReference type="InterPro" id="IPR021410">
    <property type="entry name" value="FAF"/>
</dbReference>
<keyword evidence="5" id="KW-1185">Reference proteome</keyword>
<dbReference type="InterPro" id="IPR046431">
    <property type="entry name" value="FAF_dom"/>
</dbReference>
<evidence type="ECO:0000259" key="2">
    <source>
        <dbReference type="Pfam" id="PF11250"/>
    </source>
</evidence>
<dbReference type="AlphaFoldDB" id="A0ABD1VDS6"/>
<dbReference type="Proteomes" id="UP001604277">
    <property type="component" value="Unassembled WGS sequence"/>
</dbReference>
<proteinExistence type="inferred from homology"/>
<comment type="similarity">
    <text evidence="1">Belongs to the fantastic four family.</text>
</comment>
<evidence type="ECO:0000313" key="5">
    <source>
        <dbReference type="Proteomes" id="UP001604277"/>
    </source>
</evidence>